<keyword evidence="4" id="KW-0255">Endonuclease</keyword>
<dbReference type="VEuPathDB" id="MicrosporidiaDB:NCER_101536"/>
<evidence type="ECO:0000256" key="3">
    <source>
        <dbReference type="ARBA" id="ARBA00022723"/>
    </source>
</evidence>
<keyword evidence="2" id="KW-0540">Nuclease</keyword>
<dbReference type="AlphaFoldDB" id="A0A0F9Z830"/>
<keyword evidence="3" id="KW-0479">Metal-binding</keyword>
<dbReference type="InterPro" id="IPR029060">
    <property type="entry name" value="PIN-like_dom_sf"/>
</dbReference>
<evidence type="ECO:0000256" key="5">
    <source>
        <dbReference type="ARBA" id="ARBA00022801"/>
    </source>
</evidence>
<dbReference type="VEuPathDB" id="MicrosporidiaDB:G9O61_00g013620"/>
<dbReference type="RefSeq" id="XP_024329846.1">
    <property type="nucleotide sequence ID" value="XM_024473825.1"/>
</dbReference>
<evidence type="ECO:0000259" key="7">
    <source>
        <dbReference type="SMART" id="SM00484"/>
    </source>
</evidence>
<dbReference type="Pfam" id="PF00867">
    <property type="entry name" value="XPG_I"/>
    <property type="match status" value="1"/>
</dbReference>
<name>A0A0F9Z830_9MICR</name>
<dbReference type="SUPFAM" id="SSF47807">
    <property type="entry name" value="5' to 3' exonuclease, C-terminal subdomain"/>
    <property type="match status" value="1"/>
</dbReference>
<accession>A0A0F9Z830</accession>
<dbReference type="InterPro" id="IPR006084">
    <property type="entry name" value="XPG/Rad2"/>
</dbReference>
<dbReference type="InterPro" id="IPR006086">
    <property type="entry name" value="XPG-I_dom"/>
</dbReference>
<dbReference type="InterPro" id="IPR008918">
    <property type="entry name" value="HhH2"/>
</dbReference>
<dbReference type="GO" id="GO:0017108">
    <property type="term" value="F:5'-flap endonuclease activity"/>
    <property type="evidence" value="ECO:0007669"/>
    <property type="project" value="TreeGrafter"/>
</dbReference>
<dbReference type="OrthoDB" id="31113at2759"/>
<dbReference type="PRINTS" id="PR00853">
    <property type="entry name" value="XPGRADSUPER"/>
</dbReference>
<dbReference type="GO" id="GO:0006281">
    <property type="term" value="P:DNA repair"/>
    <property type="evidence" value="ECO:0007669"/>
    <property type="project" value="UniProtKB-ARBA"/>
</dbReference>
<dbReference type="InterPro" id="IPR006085">
    <property type="entry name" value="XPG_DNA_repair_N"/>
</dbReference>
<comment type="cofactor">
    <cofactor evidence="1">
        <name>Mg(2+)</name>
        <dbReference type="ChEBI" id="CHEBI:18420"/>
    </cofactor>
</comment>
<dbReference type="InterPro" id="IPR036279">
    <property type="entry name" value="5-3_exonuclease_C_sf"/>
</dbReference>
<dbReference type="Pfam" id="PF00752">
    <property type="entry name" value="XPG_N"/>
    <property type="match status" value="1"/>
</dbReference>
<keyword evidence="6" id="KW-0460">Magnesium</keyword>
<dbReference type="CDD" id="cd09900">
    <property type="entry name" value="H3TH_XPG-like"/>
    <property type="match status" value="1"/>
</dbReference>
<dbReference type="Gene3D" id="3.40.50.1010">
    <property type="entry name" value="5'-nuclease"/>
    <property type="match status" value="2"/>
</dbReference>
<comment type="caution">
    <text evidence="9">The sequence shown here is derived from an EMBL/GenBank/DDBJ whole genome shotgun (WGS) entry which is preliminary data.</text>
</comment>
<sequence length="563" mass="64714">MGVKGLWKIVNECGMQEDPSGLTLAIDTSIWVHQYKGMSEIDAIYVISKKIIKLLYHNIKPVFIFDGPPNPLKKKVLDERKKEKIDALIKDIVNNANCKKCKVSIRTCVHGGLLKDNFNEGDIEANTEWGDVYDESKIHSTIHDKLLDNKKDCINTHKIDCSLANNALITQISDIKTLIENKSYSNAQKLKTLVKMRERRKNRLEFNDSSLAAFSSSQIKNIKNRNLVSYYIKKLETNQAKRVGSDCKKSFVLHKNYDLTNNLVKENEENSSSELNEFLELENIEKIDSKLNENDTFSINLQNDKMKTDLICSNNFKKNNHNISCDTINNSVIVCKTESEKFNDGFFGQENFDIDTNIEENVIDYNFNVSRPIKINVKQSFNDESLDFLSIQSIIKDILKIFNMPYLDSPSESDAQCASLCKSGVVDGVITEDSDILLHGGVVYKNFFRKNKYITKYDPKKIYEVMGLSLNDLISLGYILGSDYTVGIKGIGIKKAVEYIKSEDFKNLDIKNYYNIYLQCPVREDWIPQFKTIELEKIIRYWSTNGLDKEKIDELKFYLTTKK</sequence>
<evidence type="ECO:0000313" key="9">
    <source>
        <dbReference type="EMBL" id="KKO74104.1"/>
    </source>
</evidence>
<evidence type="ECO:0000256" key="2">
    <source>
        <dbReference type="ARBA" id="ARBA00022722"/>
    </source>
</evidence>
<keyword evidence="5" id="KW-0378">Hydrolase</keyword>
<dbReference type="SMART" id="SM00279">
    <property type="entry name" value="HhH2"/>
    <property type="match status" value="1"/>
</dbReference>
<dbReference type="PANTHER" id="PTHR11081">
    <property type="entry name" value="FLAP ENDONUCLEASE FAMILY MEMBER"/>
    <property type="match status" value="1"/>
</dbReference>
<organism evidence="9 10">
    <name type="scientific">Vairimorpha ceranae</name>
    <dbReference type="NCBI Taxonomy" id="40302"/>
    <lineage>
        <taxon>Eukaryota</taxon>
        <taxon>Fungi</taxon>
        <taxon>Fungi incertae sedis</taxon>
        <taxon>Microsporidia</taxon>
        <taxon>Nosematidae</taxon>
        <taxon>Vairimorpha</taxon>
    </lineage>
</organism>
<keyword evidence="10" id="KW-1185">Reference proteome</keyword>
<dbReference type="PANTHER" id="PTHR11081:SF9">
    <property type="entry name" value="FLAP ENDONUCLEASE 1"/>
    <property type="match status" value="1"/>
</dbReference>
<dbReference type="GO" id="GO:0003677">
    <property type="term" value="F:DNA binding"/>
    <property type="evidence" value="ECO:0007669"/>
    <property type="project" value="InterPro"/>
</dbReference>
<dbReference type="EMBL" id="JPQZ01000118">
    <property type="protein sequence ID" value="KKO74104.1"/>
    <property type="molecule type" value="Genomic_DNA"/>
</dbReference>
<evidence type="ECO:0000313" key="10">
    <source>
        <dbReference type="Proteomes" id="UP000034350"/>
    </source>
</evidence>
<proteinExistence type="predicted"/>
<dbReference type="Gene3D" id="1.10.150.20">
    <property type="entry name" value="5' to 3' exonuclease, C-terminal subdomain"/>
    <property type="match status" value="1"/>
</dbReference>
<reference evidence="9 10" key="1">
    <citation type="journal article" date="2015" name="Environ. Microbiol.">
        <title>Genome analyses suggest the presence of polyploidy and recent human-driven expansions in eight global populations of the honeybee pathogen Nosema ceranae.</title>
        <authorList>
            <person name="Pelin A."/>
            <person name="Selman M."/>
            <person name="Aris-Brosou S."/>
            <person name="Farinelli L."/>
            <person name="Corradi N."/>
        </authorList>
    </citation>
    <scope>NUCLEOTIDE SEQUENCE [LARGE SCALE GENOMIC DNA]</scope>
    <source>
        <strain evidence="9 10">PA08 1199</strain>
    </source>
</reference>
<protein>
    <submittedName>
        <fullName evidence="9">Dna repair protein rad2</fullName>
    </submittedName>
</protein>
<dbReference type="SMART" id="SM00485">
    <property type="entry name" value="XPGN"/>
    <property type="match status" value="1"/>
</dbReference>
<dbReference type="SUPFAM" id="SSF88723">
    <property type="entry name" value="PIN domain-like"/>
    <property type="match status" value="1"/>
</dbReference>
<dbReference type="GO" id="GO:0046872">
    <property type="term" value="F:metal ion binding"/>
    <property type="evidence" value="ECO:0007669"/>
    <property type="project" value="UniProtKB-KW"/>
</dbReference>
<dbReference type="Proteomes" id="UP000034350">
    <property type="component" value="Unassembled WGS sequence"/>
</dbReference>
<dbReference type="VEuPathDB" id="MicrosporidiaDB:AAJ76_1180005488"/>
<evidence type="ECO:0000256" key="1">
    <source>
        <dbReference type="ARBA" id="ARBA00001946"/>
    </source>
</evidence>
<evidence type="ECO:0000259" key="8">
    <source>
        <dbReference type="SMART" id="SM00485"/>
    </source>
</evidence>
<feature type="domain" description="XPG N-terminal" evidence="8">
    <location>
        <begin position="1"/>
        <end position="87"/>
    </location>
</feature>
<dbReference type="SMART" id="SM00484">
    <property type="entry name" value="XPGI"/>
    <property type="match status" value="1"/>
</dbReference>
<evidence type="ECO:0000256" key="6">
    <source>
        <dbReference type="ARBA" id="ARBA00022842"/>
    </source>
</evidence>
<feature type="domain" description="XPG-I" evidence="7">
    <location>
        <begin position="400"/>
        <end position="468"/>
    </location>
</feature>
<dbReference type="GeneID" id="36318722"/>
<gene>
    <name evidence="9" type="ORF">AAJ76_1180005488</name>
</gene>
<evidence type="ECO:0000256" key="4">
    <source>
        <dbReference type="ARBA" id="ARBA00022759"/>
    </source>
</evidence>